<reference evidence="3" key="1">
    <citation type="submission" date="2017-03" db="EMBL/GenBank/DDBJ databases">
        <authorList>
            <person name="Lund M.B."/>
        </authorList>
    </citation>
    <scope>NUCLEOTIDE SEQUENCE [LARGE SCALE GENOMIC DNA]</scope>
</reference>
<dbReference type="InterPro" id="IPR052960">
    <property type="entry name" value="GlcN6P_deaminase-like"/>
</dbReference>
<proteinExistence type="predicted"/>
<name>A0A2A6FQ13_9MICO</name>
<accession>A0A2A6FQ13</accession>
<dbReference type="InterPro" id="IPR037171">
    <property type="entry name" value="NagB/RpiA_transferase-like"/>
</dbReference>
<dbReference type="Proteomes" id="UP000219994">
    <property type="component" value="Unassembled WGS sequence"/>
</dbReference>
<evidence type="ECO:0000259" key="1">
    <source>
        <dbReference type="Pfam" id="PF01182"/>
    </source>
</evidence>
<dbReference type="EMBL" id="NAEP01000045">
    <property type="protein sequence ID" value="PDQ34780.1"/>
    <property type="molecule type" value="Genomic_DNA"/>
</dbReference>
<organism evidence="2 3">
    <name type="scientific">Candidatus Lumbricidiphila eiseniae</name>
    <dbReference type="NCBI Taxonomy" id="1969409"/>
    <lineage>
        <taxon>Bacteria</taxon>
        <taxon>Bacillati</taxon>
        <taxon>Actinomycetota</taxon>
        <taxon>Actinomycetes</taxon>
        <taxon>Micrococcales</taxon>
        <taxon>Microbacteriaceae</taxon>
        <taxon>Candidatus Lumbricidiphila</taxon>
    </lineage>
</organism>
<comment type="caution">
    <text evidence="2">The sequence shown here is derived from an EMBL/GenBank/DDBJ whole genome shotgun (WGS) entry which is preliminary data.</text>
</comment>
<dbReference type="Pfam" id="PF01182">
    <property type="entry name" value="Glucosamine_iso"/>
    <property type="match status" value="1"/>
</dbReference>
<dbReference type="AlphaFoldDB" id="A0A2A6FQ13"/>
<gene>
    <name evidence="2" type="ORF">B5766_09310</name>
</gene>
<sequence length="264" mass="28606">MTTNSGRLTVFADARTLGIQLAAEIAELAERCLSERGTFILGCPGGRTPMSTYQALAVEFAWRRTDLSHLVIAMMDDYVVPHGHGWATVPATAHNSCRRFAHEDIQAVLNAGRDARFQIVNENVWLPDPAAPTEYDQRLSEHGGVDFFILASGAGDGHIAFNPPGSAEDSTTRIVELAEQTRRDNLATFPDFTGLDEVPSHGVTVGVGTIATQSRRVVMIAHGADKREAVRRLTTGDGYDSSWPATIYRTVPGARLYADVAAAR</sequence>
<dbReference type="PANTHER" id="PTHR42892">
    <property type="entry name" value="GLUCOSAMINE-6-PHOSPHATE DEAMINASE-LIKE PROTEIN BT_0258-RELATED"/>
    <property type="match status" value="1"/>
</dbReference>
<dbReference type="Gene3D" id="3.40.50.1360">
    <property type="match status" value="1"/>
</dbReference>
<dbReference type="SUPFAM" id="SSF100950">
    <property type="entry name" value="NagB/RpiA/CoA transferase-like"/>
    <property type="match status" value="1"/>
</dbReference>
<feature type="domain" description="Glucosamine/galactosamine-6-phosphate isomerase" evidence="1">
    <location>
        <begin position="13"/>
        <end position="248"/>
    </location>
</feature>
<evidence type="ECO:0000313" key="2">
    <source>
        <dbReference type="EMBL" id="PDQ34780.1"/>
    </source>
</evidence>
<dbReference type="GO" id="GO:0005975">
    <property type="term" value="P:carbohydrate metabolic process"/>
    <property type="evidence" value="ECO:0007669"/>
    <property type="project" value="InterPro"/>
</dbReference>
<evidence type="ECO:0000313" key="3">
    <source>
        <dbReference type="Proteomes" id="UP000219994"/>
    </source>
</evidence>
<protein>
    <recommendedName>
        <fullName evidence="1">Glucosamine/galactosamine-6-phosphate isomerase domain-containing protein</fullName>
    </recommendedName>
</protein>
<dbReference type="PANTHER" id="PTHR42892:SF1">
    <property type="entry name" value="GLUCOSAMINE-6-PHOSPHATE ISOMERASE"/>
    <property type="match status" value="1"/>
</dbReference>
<dbReference type="InterPro" id="IPR006148">
    <property type="entry name" value="Glc/Gal-6P_isomerase"/>
</dbReference>